<keyword evidence="7" id="KW-0808">Transferase</keyword>
<evidence type="ECO:0000256" key="5">
    <source>
        <dbReference type="ARBA" id="ARBA00013882"/>
    </source>
</evidence>
<dbReference type="Proteomes" id="UP000535543">
    <property type="component" value="Unassembled WGS sequence"/>
</dbReference>
<dbReference type="GO" id="GO:0005524">
    <property type="term" value="F:ATP binding"/>
    <property type="evidence" value="ECO:0007669"/>
    <property type="project" value="UniProtKB-KW"/>
</dbReference>
<keyword evidence="6" id="KW-0321">Glycogen metabolism</keyword>
<name>A0A848KAS5_9NOCA</name>
<dbReference type="InterPro" id="IPR011009">
    <property type="entry name" value="Kinase-like_dom_sf"/>
</dbReference>
<evidence type="ECO:0000256" key="3">
    <source>
        <dbReference type="ARBA" id="ARBA00011245"/>
    </source>
</evidence>
<evidence type="ECO:0000256" key="9">
    <source>
        <dbReference type="ARBA" id="ARBA00022777"/>
    </source>
</evidence>
<accession>A0A848KAS5</accession>
<dbReference type="GO" id="GO:0005978">
    <property type="term" value="P:glycogen biosynthetic process"/>
    <property type="evidence" value="ECO:0007669"/>
    <property type="project" value="UniProtKB-UniPathway"/>
</dbReference>
<comment type="subunit">
    <text evidence="3">Monomer.</text>
</comment>
<keyword evidence="10" id="KW-0067">ATP-binding</keyword>
<feature type="domain" description="Maltokinase N-terminal cap" evidence="15">
    <location>
        <begin position="18"/>
        <end position="102"/>
    </location>
</feature>
<dbReference type="EMBL" id="VCQU01000003">
    <property type="protein sequence ID" value="NMN95419.1"/>
    <property type="molecule type" value="Genomic_DNA"/>
</dbReference>
<evidence type="ECO:0000256" key="13">
    <source>
        <dbReference type="ARBA" id="ARBA00031251"/>
    </source>
</evidence>
<comment type="similarity">
    <text evidence="2">Belongs to the aminoglycoside phosphotransferase family.</text>
</comment>
<dbReference type="Gene3D" id="3.90.1200.10">
    <property type="match status" value="1"/>
</dbReference>
<evidence type="ECO:0000256" key="1">
    <source>
        <dbReference type="ARBA" id="ARBA00004964"/>
    </source>
</evidence>
<dbReference type="InterPro" id="IPR040999">
    <property type="entry name" value="Mak_N_cap"/>
</dbReference>
<evidence type="ECO:0000256" key="6">
    <source>
        <dbReference type="ARBA" id="ARBA00022600"/>
    </source>
</evidence>
<evidence type="ECO:0000256" key="8">
    <source>
        <dbReference type="ARBA" id="ARBA00022741"/>
    </source>
</evidence>
<gene>
    <name evidence="16" type="ORF">FGL95_10295</name>
</gene>
<reference evidence="16 17" key="1">
    <citation type="submission" date="2019-05" db="EMBL/GenBank/DDBJ databases">
        <authorList>
            <person name="Lee S.D."/>
        </authorList>
    </citation>
    <scope>NUCLEOTIDE SEQUENCE [LARGE SCALE GENOMIC DNA]</scope>
    <source>
        <strain evidence="16 17">YC2-7</strain>
    </source>
</reference>
<sequence>MTLATPTDTELETVLAQWLPTQRWFSAKNGAIARVRIAVREPLLAADDLAADHLIVVVELDDGGATRYQVPLAYRAQVPEALAPWALPPGTLPVACYDALSDHDVVVRYLQALEQSQSIGALRFRRSGSAHTVPTGRSRVIGAEQSNTSVVVGESLILKLFRHIQPGINPDLELHMALDAAGCDSVAHLRGWIELEAGSESGTVAIAHQFVPNGVDGWDMAMTSVRDLVAEADLHASELGSDFAGESHRLGETVAHVHADLARVLGSEPREVAIDAMRSRLDDAVRTIPEIADQRRAAEAVFDLAAAAGPTAVQRIHGDLHLGQALRTPSRWVLIDFEGEPVKTIAQRRQPDSPLRDIAGMLRSFDYAGRHPLADAAAGSQSQREFRATEWTARNSDAFCDGYAEVADEDPRDQPALLQAYQLDKAIYEAVYEARHRPSWLPLPIRAITRLVTL</sequence>
<evidence type="ECO:0000256" key="10">
    <source>
        <dbReference type="ARBA" id="ARBA00022840"/>
    </source>
</evidence>
<dbReference type="UniPathway" id="UPA00164"/>
<evidence type="ECO:0000259" key="15">
    <source>
        <dbReference type="Pfam" id="PF18085"/>
    </source>
</evidence>
<evidence type="ECO:0000313" key="17">
    <source>
        <dbReference type="Proteomes" id="UP000535543"/>
    </source>
</evidence>
<evidence type="ECO:0000256" key="7">
    <source>
        <dbReference type="ARBA" id="ARBA00022679"/>
    </source>
</evidence>
<comment type="pathway">
    <text evidence="1">Glycan biosynthesis; glycogen biosynthesis.</text>
</comment>
<keyword evidence="12" id="KW-0119">Carbohydrate metabolism</keyword>
<dbReference type="RefSeq" id="WP_169586286.1">
    <property type="nucleotide sequence ID" value="NZ_VCQU01000003.1"/>
</dbReference>
<dbReference type="SUPFAM" id="SSF56112">
    <property type="entry name" value="Protein kinase-like (PK-like)"/>
    <property type="match status" value="1"/>
</dbReference>
<proteinExistence type="inferred from homology"/>
<evidence type="ECO:0000256" key="14">
    <source>
        <dbReference type="ARBA" id="ARBA00049067"/>
    </source>
</evidence>
<organism evidence="16 17">
    <name type="scientific">Antrihabitans stalactiti</name>
    <dbReference type="NCBI Taxonomy" id="2584121"/>
    <lineage>
        <taxon>Bacteria</taxon>
        <taxon>Bacillati</taxon>
        <taxon>Actinomycetota</taxon>
        <taxon>Actinomycetes</taxon>
        <taxon>Mycobacteriales</taxon>
        <taxon>Nocardiaceae</taxon>
        <taxon>Antrihabitans</taxon>
    </lineage>
</organism>
<dbReference type="Pfam" id="PF18085">
    <property type="entry name" value="Mak_N_cap"/>
    <property type="match status" value="1"/>
</dbReference>
<evidence type="ECO:0000256" key="2">
    <source>
        <dbReference type="ARBA" id="ARBA00006219"/>
    </source>
</evidence>
<dbReference type="GO" id="GO:0016301">
    <property type="term" value="F:kinase activity"/>
    <property type="evidence" value="ECO:0007669"/>
    <property type="project" value="UniProtKB-KW"/>
</dbReference>
<comment type="catalytic activity">
    <reaction evidence="14">
        <text>D-maltose + ATP = alpha-maltose 1-phosphate + ADP + H(+)</text>
        <dbReference type="Rhea" id="RHEA:31915"/>
        <dbReference type="ChEBI" id="CHEBI:15378"/>
        <dbReference type="ChEBI" id="CHEBI:17306"/>
        <dbReference type="ChEBI" id="CHEBI:30616"/>
        <dbReference type="ChEBI" id="CHEBI:63576"/>
        <dbReference type="ChEBI" id="CHEBI:456216"/>
        <dbReference type="EC" id="2.7.1.175"/>
    </reaction>
</comment>
<reference evidence="16 17" key="2">
    <citation type="submission" date="2020-06" db="EMBL/GenBank/DDBJ databases">
        <title>Antribacter stalactiti gen. nov., sp. nov., a new member of the family Nacardiaceae isolated from a cave.</title>
        <authorList>
            <person name="Kim I.S."/>
        </authorList>
    </citation>
    <scope>NUCLEOTIDE SEQUENCE [LARGE SCALE GENOMIC DNA]</scope>
    <source>
        <strain evidence="16 17">YC2-7</strain>
    </source>
</reference>
<keyword evidence="11" id="KW-0320">Glycogen biosynthesis</keyword>
<keyword evidence="8" id="KW-0547">Nucleotide-binding</keyword>
<keyword evidence="9" id="KW-0418">Kinase</keyword>
<evidence type="ECO:0000313" key="16">
    <source>
        <dbReference type="EMBL" id="NMN95419.1"/>
    </source>
</evidence>
<dbReference type="AlphaFoldDB" id="A0A848KAS5"/>
<evidence type="ECO:0000256" key="12">
    <source>
        <dbReference type="ARBA" id="ARBA00023277"/>
    </source>
</evidence>
<evidence type="ECO:0000256" key="11">
    <source>
        <dbReference type="ARBA" id="ARBA00023056"/>
    </source>
</evidence>
<protein>
    <recommendedName>
        <fullName evidence="5">Maltokinase</fullName>
        <ecNumber evidence="4">2.7.1.175</ecNumber>
    </recommendedName>
    <alternativeName>
        <fullName evidence="13">Maltose-1-phosphate synthase</fullName>
    </alternativeName>
</protein>
<keyword evidence="17" id="KW-1185">Reference proteome</keyword>
<dbReference type="EC" id="2.7.1.175" evidence="4"/>
<comment type="caution">
    <text evidence="16">The sequence shown here is derived from an EMBL/GenBank/DDBJ whole genome shotgun (WGS) entry which is preliminary data.</text>
</comment>
<evidence type="ECO:0000256" key="4">
    <source>
        <dbReference type="ARBA" id="ARBA00011962"/>
    </source>
</evidence>